<reference evidence="2" key="1">
    <citation type="journal article" date="2023" name="G3 (Bethesda)">
        <title>A reference genome for the long-term kleptoplast-retaining sea slug Elysia crispata morphotype clarki.</title>
        <authorList>
            <person name="Eastman K.E."/>
            <person name="Pendleton A.L."/>
            <person name="Shaikh M.A."/>
            <person name="Suttiyut T."/>
            <person name="Ogas R."/>
            <person name="Tomko P."/>
            <person name="Gavelis G."/>
            <person name="Widhalm J.R."/>
            <person name="Wisecaver J.H."/>
        </authorList>
    </citation>
    <scope>NUCLEOTIDE SEQUENCE</scope>
    <source>
        <strain evidence="2">ECLA1</strain>
    </source>
</reference>
<evidence type="ECO:0000256" key="1">
    <source>
        <dbReference type="SAM" id="MobiDB-lite"/>
    </source>
</evidence>
<organism evidence="2 3">
    <name type="scientific">Elysia crispata</name>
    <name type="common">lettuce slug</name>
    <dbReference type="NCBI Taxonomy" id="231223"/>
    <lineage>
        <taxon>Eukaryota</taxon>
        <taxon>Metazoa</taxon>
        <taxon>Spiralia</taxon>
        <taxon>Lophotrochozoa</taxon>
        <taxon>Mollusca</taxon>
        <taxon>Gastropoda</taxon>
        <taxon>Heterobranchia</taxon>
        <taxon>Euthyneura</taxon>
        <taxon>Panpulmonata</taxon>
        <taxon>Sacoglossa</taxon>
        <taxon>Placobranchoidea</taxon>
        <taxon>Plakobranchidae</taxon>
        <taxon>Elysia</taxon>
    </lineage>
</organism>
<feature type="compositionally biased region" description="Polar residues" evidence="1">
    <location>
        <begin position="1"/>
        <end position="13"/>
    </location>
</feature>
<evidence type="ECO:0000313" key="2">
    <source>
        <dbReference type="EMBL" id="KAK3799143.1"/>
    </source>
</evidence>
<evidence type="ECO:0000313" key="3">
    <source>
        <dbReference type="Proteomes" id="UP001283361"/>
    </source>
</evidence>
<protein>
    <submittedName>
        <fullName evidence="2">Uncharacterized protein</fullName>
    </submittedName>
</protein>
<keyword evidence="3" id="KW-1185">Reference proteome</keyword>
<dbReference type="Proteomes" id="UP001283361">
    <property type="component" value="Unassembled WGS sequence"/>
</dbReference>
<sequence>MIVRKFNQSNSKKTFLRIDTEPEKKKENKPGTGRMGRQLLKPGESATKDCFNSDYFRFSSSTPQACRLSLIVPDPIGDDFLDKKNNATEACAR</sequence>
<comment type="caution">
    <text evidence="2">The sequence shown here is derived from an EMBL/GenBank/DDBJ whole genome shotgun (WGS) entry which is preliminary data.</text>
</comment>
<gene>
    <name evidence="2" type="ORF">RRG08_051418</name>
</gene>
<feature type="region of interest" description="Disordered" evidence="1">
    <location>
        <begin position="1"/>
        <end position="45"/>
    </location>
</feature>
<accession>A0AAE1B446</accession>
<dbReference type="AlphaFoldDB" id="A0AAE1B446"/>
<name>A0AAE1B446_9GAST</name>
<dbReference type="EMBL" id="JAWDGP010000593">
    <property type="protein sequence ID" value="KAK3799143.1"/>
    <property type="molecule type" value="Genomic_DNA"/>
</dbReference>
<proteinExistence type="predicted"/>
<feature type="compositionally biased region" description="Basic and acidic residues" evidence="1">
    <location>
        <begin position="16"/>
        <end position="29"/>
    </location>
</feature>